<dbReference type="RefSeq" id="WP_241297735.1">
    <property type="nucleotide sequence ID" value="NZ_JAKZGR010000050.1"/>
</dbReference>
<evidence type="ECO:0000313" key="2">
    <source>
        <dbReference type="Proteomes" id="UP001595766"/>
    </source>
</evidence>
<dbReference type="EMBL" id="JBHSAV010000080">
    <property type="protein sequence ID" value="MFC3977924.1"/>
    <property type="molecule type" value="Genomic_DNA"/>
</dbReference>
<keyword evidence="2" id="KW-1185">Reference proteome</keyword>
<dbReference type="Proteomes" id="UP001595766">
    <property type="component" value="Unassembled WGS sequence"/>
</dbReference>
<name>A0ABV8ENS3_9BACT</name>
<proteinExistence type="predicted"/>
<organism evidence="1 2">
    <name type="scientific">Belliella kenyensis</name>
    <dbReference type="NCBI Taxonomy" id="1472724"/>
    <lineage>
        <taxon>Bacteria</taxon>
        <taxon>Pseudomonadati</taxon>
        <taxon>Bacteroidota</taxon>
        <taxon>Cytophagia</taxon>
        <taxon>Cytophagales</taxon>
        <taxon>Cyclobacteriaceae</taxon>
        <taxon>Belliella</taxon>
    </lineage>
</organism>
<sequence>MMIDKKISEEYEKYIICFQFSGSKLYTAYGPDLNSDGGDKFLVDENFNILLFRSCDYINKYIQKNSENANLFDAERLIKWAHLNDDFSCQASYDLDSVASLIRSTEIKYEYFEANIRCLLDFINLFKDYYYQINDNTFDKILGNSNLNTFLDFAYDGYPWKSNFNSLEQKYEAFVNQVNNQGVLFDTMKMYDYFIKRFRIISE</sequence>
<evidence type="ECO:0000313" key="1">
    <source>
        <dbReference type="EMBL" id="MFC3977924.1"/>
    </source>
</evidence>
<accession>A0ABV8ENS3</accession>
<reference evidence="2" key="1">
    <citation type="journal article" date="2019" name="Int. J. Syst. Evol. Microbiol.">
        <title>The Global Catalogue of Microorganisms (GCM) 10K type strain sequencing project: providing services to taxonomists for standard genome sequencing and annotation.</title>
        <authorList>
            <consortium name="The Broad Institute Genomics Platform"/>
            <consortium name="The Broad Institute Genome Sequencing Center for Infectious Disease"/>
            <person name="Wu L."/>
            <person name="Ma J."/>
        </authorList>
    </citation>
    <scope>NUCLEOTIDE SEQUENCE [LARGE SCALE GENOMIC DNA]</scope>
    <source>
        <strain evidence="2">CECT 8551</strain>
    </source>
</reference>
<comment type="caution">
    <text evidence="1">The sequence shown here is derived from an EMBL/GenBank/DDBJ whole genome shotgun (WGS) entry which is preliminary data.</text>
</comment>
<evidence type="ECO:0008006" key="3">
    <source>
        <dbReference type="Google" id="ProtNLM"/>
    </source>
</evidence>
<protein>
    <recommendedName>
        <fullName evidence="3">Nucleotidyltransferase</fullName>
    </recommendedName>
</protein>
<gene>
    <name evidence="1" type="ORF">ACFOUP_16180</name>
</gene>